<evidence type="ECO:0000313" key="1">
    <source>
        <dbReference type="EMBL" id="TYP76785.1"/>
    </source>
</evidence>
<gene>
    <name evidence="1" type="ORF">BCM02_103449</name>
</gene>
<keyword evidence="2" id="KW-1185">Reference proteome</keyword>
<comment type="caution">
    <text evidence="1">The sequence shown here is derived from an EMBL/GenBank/DDBJ whole genome shotgun (WGS) entry which is preliminary data.</text>
</comment>
<dbReference type="OrthoDB" id="9793135at2"/>
<accession>A0A5S5CBP0</accession>
<name>A0A5S5CBP0_9BACL</name>
<dbReference type="Proteomes" id="UP000323257">
    <property type="component" value="Unassembled WGS sequence"/>
</dbReference>
<sequence>MGFARYTLLGACFLAGIMMTGCSDVQSGSKAQEGSEAVAAFTQGKALNASFTDSRVSGMKGVAENEQLRLFVEEATGAIAVLHKRTGEVWYSNPLERSADKLAAGVNKDLLSAQLKLDFYNSFGQINAINTYTDSVKYKQIKFEAIVGGVSVSYQFGTAQKTAEDLPKLLSVARFEELSGKLDKAGQRALKIAYTENADQSAYERNDSALNGLQLERALAAIEKAGYTDEDLQQDMAELNFTQEKPAPRIFQATMNYTLDDDSLVVHVPVDGIRYPAEYPVNMISVLSFFGAGDASDKGSLFVPDGAGALIHFNNGKTQYPAYQQFVYGADQTLDRTENAAREQEVRLPVFGVIREGRAFLGIIEEGAAAATINADIAGRLNGYNYVYPSFYVVNKGEVTLDANGQQRSLPKFQEHPMKSDYKVRYAFLSGEEASYTGMARYYQRYLEKSGGLPKPAAGEEAGDVPFYLQLVGGITKKKHIVGIPYKSLESLTTWEQAQFIVSEMQKREIANIKLRYAGWFNDGLDHKVPDSIKVDGEIGGSKGMRNFIAFAKDKGVSFYPDVALLVANSGSDFDQNKEASRTLRDVPAELYPLDLALNRRDRQKSPSYVISPRVVPDYVESTLEGLRDYQAGGIALRDMADSLSSEYREGKQIDRTESEEISKAALIKIREENDRVMASGGNAYALPYLTDITNAPLASSRFKLEDEEIPFYPMVVRGHVDYAGAPFNLSAFTNEKQAVLKSLEYGANVYFEWIYEPNYKVKDTEFNQLYAVNYGLWIDKAAHIYQEINQVLKPVQGKRIAGHEKLDEGVFKTVYENGYYVIVNYNRATVTVDGKTIEAESYAAGGERT</sequence>
<proteinExistence type="predicted"/>
<dbReference type="InterPro" id="IPR043751">
    <property type="entry name" value="DUF5696"/>
</dbReference>
<evidence type="ECO:0000313" key="2">
    <source>
        <dbReference type="Proteomes" id="UP000323257"/>
    </source>
</evidence>
<dbReference type="Pfam" id="PF18952">
    <property type="entry name" value="DUF5696"/>
    <property type="match status" value="1"/>
</dbReference>
<protein>
    <recommendedName>
        <fullName evidence="3">Lipoprotein</fullName>
    </recommendedName>
</protein>
<dbReference type="RefSeq" id="WP_148929154.1">
    <property type="nucleotide sequence ID" value="NZ_VNHS01000003.1"/>
</dbReference>
<dbReference type="EMBL" id="VNHS01000003">
    <property type="protein sequence ID" value="TYP76785.1"/>
    <property type="molecule type" value="Genomic_DNA"/>
</dbReference>
<reference evidence="1 2" key="1">
    <citation type="submission" date="2019-07" db="EMBL/GenBank/DDBJ databases">
        <title>Genomic Encyclopedia of Type Strains, Phase III (KMG-III): the genomes of soil and plant-associated and newly described type strains.</title>
        <authorList>
            <person name="Whitman W."/>
        </authorList>
    </citation>
    <scope>NUCLEOTIDE SEQUENCE [LARGE SCALE GENOMIC DNA]</scope>
    <source>
        <strain evidence="1 2">BL24</strain>
    </source>
</reference>
<dbReference type="PROSITE" id="PS51257">
    <property type="entry name" value="PROKAR_LIPOPROTEIN"/>
    <property type="match status" value="1"/>
</dbReference>
<evidence type="ECO:0008006" key="3">
    <source>
        <dbReference type="Google" id="ProtNLM"/>
    </source>
</evidence>
<dbReference type="AlphaFoldDB" id="A0A5S5CBP0"/>
<organism evidence="1 2">
    <name type="scientific">Paenibacillus methanolicus</name>
    <dbReference type="NCBI Taxonomy" id="582686"/>
    <lineage>
        <taxon>Bacteria</taxon>
        <taxon>Bacillati</taxon>
        <taxon>Bacillota</taxon>
        <taxon>Bacilli</taxon>
        <taxon>Bacillales</taxon>
        <taxon>Paenibacillaceae</taxon>
        <taxon>Paenibacillus</taxon>
    </lineage>
</organism>